<proteinExistence type="predicted"/>
<evidence type="ECO:0008006" key="4">
    <source>
        <dbReference type="Google" id="ProtNLM"/>
    </source>
</evidence>
<dbReference type="RefSeq" id="WP_242956231.1">
    <property type="nucleotide sequence ID" value="NZ_FOIM01000001.1"/>
</dbReference>
<evidence type="ECO:0000256" key="1">
    <source>
        <dbReference type="SAM" id="SignalP"/>
    </source>
</evidence>
<organism evidence="2 3">
    <name type="scientific">Enterocloster lavalensis</name>
    <dbReference type="NCBI Taxonomy" id="460384"/>
    <lineage>
        <taxon>Bacteria</taxon>
        <taxon>Bacillati</taxon>
        <taxon>Bacillota</taxon>
        <taxon>Clostridia</taxon>
        <taxon>Lachnospirales</taxon>
        <taxon>Lachnospiraceae</taxon>
        <taxon>Enterocloster</taxon>
    </lineage>
</organism>
<dbReference type="Proteomes" id="UP000198508">
    <property type="component" value="Unassembled WGS sequence"/>
</dbReference>
<protein>
    <recommendedName>
        <fullName evidence="4">DUF4367 domain-containing protein</fullName>
    </recommendedName>
</protein>
<sequence>MNDSNRIKHEPAGFDRASRRFLPLAAAIALSAAALAGCSGGGAVDATATAQASTATEPETTTAAALPNPMREVTDVLAFDTLGVHMVAPAKGENVRFFIINDEVADMEFQLDGVSYTWRASNTAADFAGIFERFREGSDITVAYDAPDASSEAVIRTTESGGRLSQWKWGKTNYTLHTASEVDDSAITDITKQLMELSLHEN</sequence>
<reference evidence="3" key="1">
    <citation type="submission" date="2016-10" db="EMBL/GenBank/DDBJ databases">
        <authorList>
            <person name="Varghese N."/>
            <person name="Submissions S."/>
        </authorList>
    </citation>
    <scope>NUCLEOTIDE SEQUENCE [LARGE SCALE GENOMIC DNA]</scope>
    <source>
        <strain evidence="3">NLAE-zl-G277</strain>
    </source>
</reference>
<keyword evidence="1" id="KW-0732">Signal</keyword>
<dbReference type="STRING" id="460384.SAMN05216313_101383"/>
<keyword evidence="3" id="KW-1185">Reference proteome</keyword>
<gene>
    <name evidence="2" type="ORF">SAMN05216313_101383</name>
</gene>
<feature type="signal peptide" evidence="1">
    <location>
        <begin position="1"/>
        <end position="36"/>
    </location>
</feature>
<accession>A0A1I0B853</accession>
<evidence type="ECO:0000313" key="2">
    <source>
        <dbReference type="EMBL" id="SET02695.1"/>
    </source>
</evidence>
<dbReference type="AlphaFoldDB" id="A0A1I0B853"/>
<evidence type="ECO:0000313" key="3">
    <source>
        <dbReference type="Proteomes" id="UP000198508"/>
    </source>
</evidence>
<feature type="chain" id="PRO_5038817191" description="DUF4367 domain-containing protein" evidence="1">
    <location>
        <begin position="37"/>
        <end position="202"/>
    </location>
</feature>
<dbReference type="EMBL" id="FOIM01000001">
    <property type="protein sequence ID" value="SET02695.1"/>
    <property type="molecule type" value="Genomic_DNA"/>
</dbReference>
<name>A0A1I0B853_9FIRM</name>